<name>A0A9P1CQY5_9DINO</name>
<organism evidence="2">
    <name type="scientific">Cladocopium goreaui</name>
    <dbReference type="NCBI Taxonomy" id="2562237"/>
    <lineage>
        <taxon>Eukaryota</taxon>
        <taxon>Sar</taxon>
        <taxon>Alveolata</taxon>
        <taxon>Dinophyceae</taxon>
        <taxon>Suessiales</taxon>
        <taxon>Symbiodiniaceae</taxon>
        <taxon>Cladocopium</taxon>
    </lineage>
</organism>
<sequence length="330" mass="36902">MAMRTLRWMVLGGLSTVWALQPKELEEWFASSSGLAMSPSDAQQEATRSWNPLAKCGVEISTLQALRDALHDSSSLDLSLEVIRKQIIELAEQHIKADKLKQLYGALSGVYTLSGGLQLPKAEAQAMTHLLALKRAEPDDLKELYKVMYGYYGLGFDRALAQAQSIQLAEAGADAASYKETFSATVQKGQQAALIEASKVSVAKNLNGLVRRYALDGKAYTASEFQQYYGEGWLSAWIESPMEKRLSTDRRAYTADQFSRHFGRSWASLYQSRPEATQLRLAEDDQVYKMAEYQKYYGDQWHEKWSASPELACQECSPYTTRVSTSVVAV</sequence>
<dbReference type="AlphaFoldDB" id="A0A9P1CQY5"/>
<proteinExistence type="predicted"/>
<dbReference type="EMBL" id="CAMXCT020002157">
    <property type="protein sequence ID" value="CAL1149465.1"/>
    <property type="molecule type" value="Genomic_DNA"/>
</dbReference>
<evidence type="ECO:0000313" key="3">
    <source>
        <dbReference type="EMBL" id="CAL1149465.1"/>
    </source>
</evidence>
<keyword evidence="1" id="KW-0732">Signal</keyword>
<feature type="chain" id="PRO_5043270693" evidence="1">
    <location>
        <begin position="20"/>
        <end position="330"/>
    </location>
</feature>
<comment type="caution">
    <text evidence="2">The sequence shown here is derived from an EMBL/GenBank/DDBJ whole genome shotgun (WGS) entry which is preliminary data.</text>
</comment>
<dbReference type="EMBL" id="CAMXCT030002157">
    <property type="protein sequence ID" value="CAL4783402.1"/>
    <property type="molecule type" value="Genomic_DNA"/>
</dbReference>
<evidence type="ECO:0000313" key="2">
    <source>
        <dbReference type="EMBL" id="CAI3996090.1"/>
    </source>
</evidence>
<keyword evidence="4" id="KW-1185">Reference proteome</keyword>
<dbReference type="OrthoDB" id="426776at2759"/>
<dbReference type="EMBL" id="CAMXCT010002157">
    <property type="protein sequence ID" value="CAI3996090.1"/>
    <property type="molecule type" value="Genomic_DNA"/>
</dbReference>
<feature type="signal peptide" evidence="1">
    <location>
        <begin position="1"/>
        <end position="19"/>
    </location>
</feature>
<evidence type="ECO:0000256" key="1">
    <source>
        <dbReference type="SAM" id="SignalP"/>
    </source>
</evidence>
<accession>A0A9P1CQY5</accession>
<protein>
    <submittedName>
        <fullName evidence="2">Uncharacterized protein</fullName>
    </submittedName>
</protein>
<reference evidence="2" key="1">
    <citation type="submission" date="2022-10" db="EMBL/GenBank/DDBJ databases">
        <authorList>
            <person name="Chen Y."/>
            <person name="Dougan E. K."/>
            <person name="Chan C."/>
            <person name="Rhodes N."/>
            <person name="Thang M."/>
        </authorList>
    </citation>
    <scope>NUCLEOTIDE SEQUENCE</scope>
</reference>
<reference evidence="3" key="2">
    <citation type="submission" date="2024-04" db="EMBL/GenBank/DDBJ databases">
        <authorList>
            <person name="Chen Y."/>
            <person name="Shah S."/>
            <person name="Dougan E. K."/>
            <person name="Thang M."/>
            <person name="Chan C."/>
        </authorList>
    </citation>
    <scope>NUCLEOTIDE SEQUENCE [LARGE SCALE GENOMIC DNA]</scope>
</reference>
<dbReference type="Proteomes" id="UP001152797">
    <property type="component" value="Unassembled WGS sequence"/>
</dbReference>
<evidence type="ECO:0000313" key="4">
    <source>
        <dbReference type="Proteomes" id="UP001152797"/>
    </source>
</evidence>
<gene>
    <name evidence="2" type="ORF">C1SCF055_LOCUS22593</name>
</gene>